<dbReference type="InterPro" id="IPR002068">
    <property type="entry name" value="A-crystallin/Hsp20_dom"/>
</dbReference>
<protein>
    <submittedName>
        <fullName evidence="4">HSP20 family protein</fullName>
    </submittedName>
</protein>
<gene>
    <name evidence="4" type="ORF">SAMN05660206_105171</name>
</gene>
<dbReference type="AlphaFoldDB" id="A0A1I6T041"/>
<dbReference type="Proteomes" id="UP000198785">
    <property type="component" value="Unassembled WGS sequence"/>
</dbReference>
<sequence length="147" mass="16634">MALIKFPTKTLNTDGVNPYVNSFFDNFFNDSFVGDRLVTRVPAVNIAETDKTFNIELAAPGLQKSDFKINVDKNLITISVEKKEENNVEEKLYSKREFSYTSFTRSFSLPDTVDYSNITASYEDGVLVLTVGKKEESIVAKRLIEVK</sequence>
<dbReference type="RefSeq" id="WP_093365303.1">
    <property type="nucleotide sequence ID" value="NZ_FOZZ01000005.1"/>
</dbReference>
<dbReference type="SUPFAM" id="SSF49764">
    <property type="entry name" value="HSP20-like chaperones"/>
    <property type="match status" value="1"/>
</dbReference>
<dbReference type="InterPro" id="IPR008978">
    <property type="entry name" value="HSP20-like_chaperone"/>
</dbReference>
<dbReference type="Gene3D" id="2.60.40.790">
    <property type="match status" value="1"/>
</dbReference>
<keyword evidence="5" id="KW-1185">Reference proteome</keyword>
<evidence type="ECO:0000256" key="1">
    <source>
        <dbReference type="PROSITE-ProRule" id="PRU00285"/>
    </source>
</evidence>
<evidence type="ECO:0000313" key="4">
    <source>
        <dbReference type="EMBL" id="SFS82387.1"/>
    </source>
</evidence>
<accession>A0A1I6T041</accession>
<evidence type="ECO:0000256" key="2">
    <source>
        <dbReference type="RuleBase" id="RU003616"/>
    </source>
</evidence>
<evidence type="ECO:0000313" key="5">
    <source>
        <dbReference type="Proteomes" id="UP000198785"/>
    </source>
</evidence>
<comment type="similarity">
    <text evidence="1 2">Belongs to the small heat shock protein (HSP20) family.</text>
</comment>
<dbReference type="EMBL" id="FOZZ01000005">
    <property type="protein sequence ID" value="SFS82387.1"/>
    <property type="molecule type" value="Genomic_DNA"/>
</dbReference>
<dbReference type="Pfam" id="PF00011">
    <property type="entry name" value="HSP20"/>
    <property type="match status" value="1"/>
</dbReference>
<dbReference type="OrthoDB" id="9814487at2"/>
<dbReference type="STRING" id="683125.SAMN05660206_105171"/>
<dbReference type="PROSITE" id="PS01031">
    <property type="entry name" value="SHSP"/>
    <property type="match status" value="1"/>
</dbReference>
<evidence type="ECO:0000259" key="3">
    <source>
        <dbReference type="PROSITE" id="PS01031"/>
    </source>
</evidence>
<reference evidence="4 5" key="1">
    <citation type="submission" date="2016-10" db="EMBL/GenBank/DDBJ databases">
        <authorList>
            <person name="de Groot N.N."/>
        </authorList>
    </citation>
    <scope>NUCLEOTIDE SEQUENCE [LARGE SCALE GENOMIC DNA]</scope>
    <source>
        <strain evidence="4 5">DSM 22789</strain>
    </source>
</reference>
<feature type="domain" description="SHSP" evidence="3">
    <location>
        <begin position="35"/>
        <end position="147"/>
    </location>
</feature>
<proteinExistence type="inferred from homology"/>
<dbReference type="PANTHER" id="PTHR11527">
    <property type="entry name" value="HEAT-SHOCK PROTEIN 20 FAMILY MEMBER"/>
    <property type="match status" value="1"/>
</dbReference>
<dbReference type="CDD" id="cd06464">
    <property type="entry name" value="ACD_sHsps-like"/>
    <property type="match status" value="1"/>
</dbReference>
<organism evidence="4 5">
    <name type="scientific">Sphingobacterium wenxiniae</name>
    <dbReference type="NCBI Taxonomy" id="683125"/>
    <lineage>
        <taxon>Bacteria</taxon>
        <taxon>Pseudomonadati</taxon>
        <taxon>Bacteroidota</taxon>
        <taxon>Sphingobacteriia</taxon>
        <taxon>Sphingobacteriales</taxon>
        <taxon>Sphingobacteriaceae</taxon>
        <taxon>Sphingobacterium</taxon>
    </lineage>
</organism>
<name>A0A1I6T041_9SPHI</name>
<dbReference type="InterPro" id="IPR031107">
    <property type="entry name" value="Small_HSP"/>
</dbReference>